<dbReference type="AlphaFoldDB" id="A0A7R9IY39"/>
<evidence type="ECO:0000313" key="1">
    <source>
        <dbReference type="EMBL" id="CAD7568880.1"/>
    </source>
</evidence>
<accession>A0A7R9IY39</accession>
<name>A0A7R9IY39_TIMCA</name>
<sequence>MGFSEAGMEMCLAIHWESVIIKRLRNPASDSPTICLKIIKVCAQWGIKSAWAPRPNLLWAPALAAAPSPQKTPTNN</sequence>
<protein>
    <submittedName>
        <fullName evidence="1">(California timema) hypothetical protein</fullName>
    </submittedName>
</protein>
<proteinExistence type="predicted"/>
<reference evidence="1" key="1">
    <citation type="submission" date="2020-11" db="EMBL/GenBank/DDBJ databases">
        <authorList>
            <person name="Tran Van P."/>
        </authorList>
    </citation>
    <scope>NUCLEOTIDE SEQUENCE</scope>
</reference>
<dbReference type="EMBL" id="OE179462">
    <property type="protein sequence ID" value="CAD7568880.1"/>
    <property type="molecule type" value="Genomic_DNA"/>
</dbReference>
<organism evidence="1">
    <name type="scientific">Timema californicum</name>
    <name type="common">California timema</name>
    <name type="synonym">Walking stick</name>
    <dbReference type="NCBI Taxonomy" id="61474"/>
    <lineage>
        <taxon>Eukaryota</taxon>
        <taxon>Metazoa</taxon>
        <taxon>Ecdysozoa</taxon>
        <taxon>Arthropoda</taxon>
        <taxon>Hexapoda</taxon>
        <taxon>Insecta</taxon>
        <taxon>Pterygota</taxon>
        <taxon>Neoptera</taxon>
        <taxon>Polyneoptera</taxon>
        <taxon>Phasmatodea</taxon>
        <taxon>Timematodea</taxon>
        <taxon>Timematoidea</taxon>
        <taxon>Timematidae</taxon>
        <taxon>Timema</taxon>
    </lineage>
</organism>
<gene>
    <name evidence="1" type="ORF">TCMB3V08_LOCUS1632</name>
</gene>